<dbReference type="CDD" id="cd06170">
    <property type="entry name" value="LuxR_C_like"/>
    <property type="match status" value="1"/>
</dbReference>
<gene>
    <name evidence="6" type="ORF">RW095_04735</name>
</gene>
<feature type="region of interest" description="Disordered" evidence="4">
    <location>
        <begin position="27"/>
        <end position="46"/>
    </location>
</feature>
<reference evidence="6 7" key="1">
    <citation type="submission" date="2023-10" db="EMBL/GenBank/DDBJ databases">
        <title>Surface-active antibiotics is a multifunctional adaptation for post-fire microbes.</title>
        <authorList>
            <person name="Liu M.D."/>
            <person name="Du Y."/>
            <person name="Koupaei S.K."/>
            <person name="Kim N.R."/>
            <person name="Zhang W."/>
            <person name="Traxler M.F."/>
        </authorList>
    </citation>
    <scope>NUCLEOTIDE SEQUENCE [LARGE SCALE GENOMIC DNA]</scope>
    <source>
        <strain evidence="6 7">F3</strain>
    </source>
</reference>
<keyword evidence="1" id="KW-0805">Transcription regulation</keyword>
<keyword evidence="2" id="KW-0238">DNA-binding</keyword>
<dbReference type="SUPFAM" id="SSF48452">
    <property type="entry name" value="TPR-like"/>
    <property type="match status" value="1"/>
</dbReference>
<feature type="domain" description="HTH luxR-type" evidence="5">
    <location>
        <begin position="494"/>
        <end position="559"/>
    </location>
</feature>
<dbReference type="InterPro" id="IPR011990">
    <property type="entry name" value="TPR-like_helical_dom_sf"/>
</dbReference>
<proteinExistence type="predicted"/>
<keyword evidence="3" id="KW-0804">Transcription</keyword>
<sequence length="561" mass="60699">MSDATITRRISKELVSFEPVSPEDIYYDDAAGPEPERGALPSSPAMYGGGSGRAQEVFQLARISRVLTDVSVSRLSLMTARAWQALLRLECKAALEIVEKIEVSLNDLPSVERDARRWEIMALRAASLVLQDNCAAALALALSTIRYCGRESIVAIARTICRYAYWKLGDFERLHAVGQSNADVLPTRLHRVARMFDLSLMAAVEMNQLRFPAARLLAEDAISECRSVYGGDLSVASFAASIVGQVLYEQGMVDEAQTWLSQRLAQICKGGTIESAERAYTTLAKIAASRGQFDFAQLILTEAEALGQRRSWPRLVAACVAGRIDLLLEQDDRCGAEACLAQLAALEQAHGAAASPGGAGISGYRVLARARLRVACGATLDDVSALRQLHCEAVCRNELYLAVQVAVCLIDALLAVGEQKDAVSIFLRTLKLGATVGLHQTFVDSGPRVGELLAVLQRGDPAAQGEVRVLLPYIGSLLSRWRAARSVVAKRPMTGQPTVVLSSREHSILVLMSQGLSNKQIAVNLRIAPETVKSHAKKIFVKLAAKNRVEAVTRATQLGLI</sequence>
<dbReference type="PRINTS" id="PR00038">
    <property type="entry name" value="HTHLUXR"/>
</dbReference>
<name>A0ABZ0E7Z8_9BURK</name>
<dbReference type="Gene3D" id="1.25.40.10">
    <property type="entry name" value="Tetratricopeptide repeat domain"/>
    <property type="match status" value="1"/>
</dbReference>
<protein>
    <submittedName>
        <fullName evidence="6">LuxR C-terminal-related transcriptional regulator</fullName>
    </submittedName>
</protein>
<dbReference type="PANTHER" id="PTHR44688:SF16">
    <property type="entry name" value="DNA-BINDING TRANSCRIPTIONAL ACTIVATOR DEVR_DOSR"/>
    <property type="match status" value="1"/>
</dbReference>
<dbReference type="Pfam" id="PF00196">
    <property type="entry name" value="GerE"/>
    <property type="match status" value="1"/>
</dbReference>
<dbReference type="InterPro" id="IPR041617">
    <property type="entry name" value="TPR_MalT"/>
</dbReference>
<evidence type="ECO:0000313" key="6">
    <source>
        <dbReference type="EMBL" id="WOD13362.1"/>
    </source>
</evidence>
<dbReference type="InterPro" id="IPR016032">
    <property type="entry name" value="Sig_transdc_resp-reg_C-effctor"/>
</dbReference>
<dbReference type="Gene3D" id="1.10.10.10">
    <property type="entry name" value="Winged helix-like DNA-binding domain superfamily/Winged helix DNA-binding domain"/>
    <property type="match status" value="1"/>
</dbReference>
<evidence type="ECO:0000256" key="1">
    <source>
        <dbReference type="ARBA" id="ARBA00023015"/>
    </source>
</evidence>
<keyword evidence="7" id="KW-1185">Reference proteome</keyword>
<evidence type="ECO:0000259" key="5">
    <source>
        <dbReference type="PROSITE" id="PS50043"/>
    </source>
</evidence>
<dbReference type="PROSITE" id="PS50043">
    <property type="entry name" value="HTH_LUXR_2"/>
    <property type="match status" value="1"/>
</dbReference>
<dbReference type="Pfam" id="PF17874">
    <property type="entry name" value="TPR_MalT"/>
    <property type="match status" value="1"/>
</dbReference>
<evidence type="ECO:0000313" key="7">
    <source>
        <dbReference type="Proteomes" id="UP001302652"/>
    </source>
</evidence>
<dbReference type="Proteomes" id="UP001302652">
    <property type="component" value="Chromosome 3"/>
</dbReference>
<dbReference type="InterPro" id="IPR036388">
    <property type="entry name" value="WH-like_DNA-bd_sf"/>
</dbReference>
<evidence type="ECO:0000256" key="4">
    <source>
        <dbReference type="SAM" id="MobiDB-lite"/>
    </source>
</evidence>
<dbReference type="PANTHER" id="PTHR44688">
    <property type="entry name" value="DNA-BINDING TRANSCRIPTIONAL ACTIVATOR DEVR_DOSR"/>
    <property type="match status" value="1"/>
</dbReference>
<evidence type="ECO:0000256" key="2">
    <source>
        <dbReference type="ARBA" id="ARBA00023125"/>
    </source>
</evidence>
<dbReference type="EMBL" id="CP136511">
    <property type="protein sequence ID" value="WOD13362.1"/>
    <property type="molecule type" value="Genomic_DNA"/>
</dbReference>
<dbReference type="RefSeq" id="WP_317014840.1">
    <property type="nucleotide sequence ID" value="NZ_CP136511.1"/>
</dbReference>
<dbReference type="InterPro" id="IPR000792">
    <property type="entry name" value="Tscrpt_reg_LuxR_C"/>
</dbReference>
<dbReference type="SMART" id="SM00421">
    <property type="entry name" value="HTH_LUXR"/>
    <property type="match status" value="1"/>
</dbReference>
<evidence type="ECO:0000256" key="3">
    <source>
        <dbReference type="ARBA" id="ARBA00023163"/>
    </source>
</evidence>
<dbReference type="SUPFAM" id="SSF46894">
    <property type="entry name" value="C-terminal effector domain of the bipartite response regulators"/>
    <property type="match status" value="1"/>
</dbReference>
<accession>A0ABZ0E7Z8</accession>
<organism evidence="6 7">
    <name type="scientific">Paraburkholderia kirstenboschensis</name>
    <dbReference type="NCBI Taxonomy" id="1245436"/>
    <lineage>
        <taxon>Bacteria</taxon>
        <taxon>Pseudomonadati</taxon>
        <taxon>Pseudomonadota</taxon>
        <taxon>Betaproteobacteria</taxon>
        <taxon>Burkholderiales</taxon>
        <taxon>Burkholderiaceae</taxon>
        <taxon>Paraburkholderia</taxon>
    </lineage>
</organism>